<dbReference type="PANTHER" id="PTHR13847:SF287">
    <property type="entry name" value="FAD-DEPENDENT OXIDOREDUCTASE DOMAIN-CONTAINING PROTEIN 1"/>
    <property type="match status" value="1"/>
</dbReference>
<dbReference type="AlphaFoldDB" id="A0A285T0W3"/>
<evidence type="ECO:0000256" key="1">
    <source>
        <dbReference type="ARBA" id="ARBA00023002"/>
    </source>
</evidence>
<dbReference type="Gene3D" id="3.50.50.60">
    <property type="entry name" value="FAD/NAD(P)-binding domain"/>
    <property type="match status" value="1"/>
</dbReference>
<dbReference type="STRING" id="538381.GCA_001696535_02861"/>
<evidence type="ECO:0000313" key="4">
    <source>
        <dbReference type="Proteomes" id="UP000219331"/>
    </source>
</evidence>
<dbReference type="Pfam" id="PF01266">
    <property type="entry name" value="DAO"/>
    <property type="match status" value="1"/>
</dbReference>
<organism evidence="3 4">
    <name type="scientific">Stappia indica</name>
    <dbReference type="NCBI Taxonomy" id="538381"/>
    <lineage>
        <taxon>Bacteria</taxon>
        <taxon>Pseudomonadati</taxon>
        <taxon>Pseudomonadota</taxon>
        <taxon>Alphaproteobacteria</taxon>
        <taxon>Hyphomicrobiales</taxon>
        <taxon>Stappiaceae</taxon>
        <taxon>Stappia</taxon>
    </lineage>
</organism>
<keyword evidence="1" id="KW-0560">Oxidoreductase</keyword>
<dbReference type="Proteomes" id="UP000219331">
    <property type="component" value="Unassembled WGS sequence"/>
</dbReference>
<gene>
    <name evidence="3" type="ORF">SAMN05421512_10817</name>
</gene>
<dbReference type="SUPFAM" id="SSF51905">
    <property type="entry name" value="FAD/NAD(P)-binding domain"/>
    <property type="match status" value="1"/>
</dbReference>
<dbReference type="GO" id="GO:0016491">
    <property type="term" value="F:oxidoreductase activity"/>
    <property type="evidence" value="ECO:0007669"/>
    <property type="project" value="UniProtKB-KW"/>
</dbReference>
<name>A0A285T0W3_9HYPH</name>
<sequence>MNHPTLATPDVLVIGAGITGTSAALEIARAGGSVEVIDTYGPAAMASGWTLAGVRQSGRHPAELPLALAAVELWQDLHEDLGAPTGYRRSGNLRLARTDSEIATIRALVEDQTRAGLQLSFLPDLSSVREIAPALSDRVLAASFCPSDGHADPLATVTAYATRAENLGARLAFGERVLRLEAEGGRIVRVVTDRRTLSPGTVLIAAGFLVNELLAPLGHGIPLRRPMVTVLRSVPCAPLLTPVLGVANANMAARQENDGRMRVTSGMEEWAGEIVETGGRPTIRPRMRALGETIAKVAEVLPGFAEVELAECWAGALDLTPDALPVIDRLPGLDNAVVAAGFSGHGFGIGPVTGPIAARLALGRDPGHDVSAFRYGRFAAQSGPDAPLTLHG</sequence>
<dbReference type="OrthoDB" id="6949587at2"/>
<dbReference type="InterPro" id="IPR036188">
    <property type="entry name" value="FAD/NAD-bd_sf"/>
</dbReference>
<feature type="domain" description="FAD dependent oxidoreductase" evidence="2">
    <location>
        <begin position="10"/>
        <end position="360"/>
    </location>
</feature>
<dbReference type="InterPro" id="IPR006076">
    <property type="entry name" value="FAD-dep_OxRdtase"/>
</dbReference>
<dbReference type="RefSeq" id="WP_097175456.1">
    <property type="nucleotide sequence ID" value="NZ_OBML01000008.1"/>
</dbReference>
<evidence type="ECO:0000313" key="3">
    <source>
        <dbReference type="EMBL" id="SOC14854.1"/>
    </source>
</evidence>
<accession>A0A285T0W3</accession>
<dbReference type="GO" id="GO:0005737">
    <property type="term" value="C:cytoplasm"/>
    <property type="evidence" value="ECO:0007669"/>
    <property type="project" value="TreeGrafter"/>
</dbReference>
<protein>
    <submittedName>
        <fullName evidence="3">Sarcosine oxidase subunit beta</fullName>
    </submittedName>
</protein>
<dbReference type="EMBL" id="OBML01000008">
    <property type="protein sequence ID" value="SOC14854.1"/>
    <property type="molecule type" value="Genomic_DNA"/>
</dbReference>
<evidence type="ECO:0000259" key="2">
    <source>
        <dbReference type="Pfam" id="PF01266"/>
    </source>
</evidence>
<reference evidence="3 4" key="1">
    <citation type="submission" date="2017-08" db="EMBL/GenBank/DDBJ databases">
        <authorList>
            <person name="de Groot N.N."/>
        </authorList>
    </citation>
    <scope>NUCLEOTIDE SEQUENCE [LARGE SCALE GENOMIC DNA]</scope>
    <source>
        <strain evidence="3 4">USBA 352</strain>
    </source>
</reference>
<dbReference type="PRINTS" id="PR00420">
    <property type="entry name" value="RNGMNOXGNASE"/>
</dbReference>
<dbReference type="Gene3D" id="3.30.9.10">
    <property type="entry name" value="D-Amino Acid Oxidase, subunit A, domain 2"/>
    <property type="match status" value="1"/>
</dbReference>
<dbReference type="PANTHER" id="PTHR13847">
    <property type="entry name" value="SARCOSINE DEHYDROGENASE-RELATED"/>
    <property type="match status" value="1"/>
</dbReference>
<proteinExistence type="predicted"/>
<keyword evidence="4" id="KW-1185">Reference proteome</keyword>